<gene>
    <name evidence="1" type="ORF">LCGC14_2654160</name>
</gene>
<dbReference type="AlphaFoldDB" id="A0A0F9CKY0"/>
<protein>
    <submittedName>
        <fullName evidence="1">Uncharacterized protein</fullName>
    </submittedName>
</protein>
<comment type="caution">
    <text evidence="1">The sequence shown here is derived from an EMBL/GenBank/DDBJ whole genome shotgun (WGS) entry which is preliminary data.</text>
</comment>
<reference evidence="1" key="1">
    <citation type="journal article" date="2015" name="Nature">
        <title>Complex archaea that bridge the gap between prokaryotes and eukaryotes.</title>
        <authorList>
            <person name="Spang A."/>
            <person name="Saw J.H."/>
            <person name="Jorgensen S.L."/>
            <person name="Zaremba-Niedzwiedzka K."/>
            <person name="Martijn J."/>
            <person name="Lind A.E."/>
            <person name="van Eijk R."/>
            <person name="Schleper C."/>
            <person name="Guy L."/>
            <person name="Ettema T.J."/>
        </authorList>
    </citation>
    <scope>NUCLEOTIDE SEQUENCE</scope>
</reference>
<organism evidence="1">
    <name type="scientific">marine sediment metagenome</name>
    <dbReference type="NCBI Taxonomy" id="412755"/>
    <lineage>
        <taxon>unclassified sequences</taxon>
        <taxon>metagenomes</taxon>
        <taxon>ecological metagenomes</taxon>
    </lineage>
</organism>
<proteinExistence type="predicted"/>
<accession>A0A0F9CKY0</accession>
<sequence length="152" mass="16727">GDLTADDADAASQTWSGDARLLGVDRLEETIGVRATSATVLLSGTDATLRAAFLDDDWKGQAGRVWIALMDRASPGTELGVIMQFYGTMDFVELDESRDRPLIQCTIAGAFADIRNRMVRLTDLDQQRRFAGDLGLQYVTSVQETEIRIVRV</sequence>
<name>A0A0F9CKY0_9ZZZZ</name>
<evidence type="ECO:0000313" key="1">
    <source>
        <dbReference type="EMBL" id="KKK97296.1"/>
    </source>
</evidence>
<dbReference type="EMBL" id="LAZR01046111">
    <property type="protein sequence ID" value="KKK97296.1"/>
    <property type="molecule type" value="Genomic_DNA"/>
</dbReference>
<feature type="non-terminal residue" evidence="1">
    <location>
        <position position="1"/>
    </location>
</feature>